<dbReference type="AlphaFoldDB" id="A0A1E5GWD6"/>
<dbReference type="InterPro" id="IPR011008">
    <property type="entry name" value="Dimeric_a/b-barrel"/>
</dbReference>
<sequence length="98" mass="11359">MDNAQDFVYNTACLSVTTGDDYMDVYQQLLRFVAETAKEEGSVEFFVVPSNPDKGEFMLWEVWENESALDTHMTMNYTQEILGKNIITLKWNNLVTDF</sequence>
<name>A0A1E5GWD6_9ENTE</name>
<evidence type="ECO:0000313" key="3">
    <source>
        <dbReference type="Proteomes" id="UP000095094"/>
    </source>
</evidence>
<accession>A0A1E5GWD6</accession>
<protein>
    <recommendedName>
        <fullName evidence="1">ABM domain-containing protein</fullName>
    </recommendedName>
</protein>
<dbReference type="Proteomes" id="UP000095094">
    <property type="component" value="Unassembled WGS sequence"/>
</dbReference>
<feature type="domain" description="ABM" evidence="1">
    <location>
        <begin position="8"/>
        <end position="98"/>
    </location>
</feature>
<dbReference type="Gene3D" id="3.30.70.100">
    <property type="match status" value="1"/>
</dbReference>
<dbReference type="PROSITE" id="PS51725">
    <property type="entry name" value="ABM"/>
    <property type="match status" value="1"/>
</dbReference>
<proteinExistence type="predicted"/>
<evidence type="ECO:0000259" key="1">
    <source>
        <dbReference type="PROSITE" id="PS51725"/>
    </source>
</evidence>
<dbReference type="EMBL" id="MIJY01000012">
    <property type="protein sequence ID" value="OEG16956.1"/>
    <property type="molecule type" value="Genomic_DNA"/>
</dbReference>
<dbReference type="Pfam" id="PF03992">
    <property type="entry name" value="ABM"/>
    <property type="match status" value="1"/>
</dbReference>
<gene>
    <name evidence="2" type="ORF">BCR25_04460</name>
</gene>
<keyword evidence="3" id="KW-1185">Reference proteome</keyword>
<organism evidence="2 3">
    <name type="scientific">Enterococcus termitis</name>
    <dbReference type="NCBI Taxonomy" id="332950"/>
    <lineage>
        <taxon>Bacteria</taxon>
        <taxon>Bacillati</taxon>
        <taxon>Bacillota</taxon>
        <taxon>Bacilli</taxon>
        <taxon>Lactobacillales</taxon>
        <taxon>Enterococcaceae</taxon>
        <taxon>Enterococcus</taxon>
    </lineage>
</organism>
<dbReference type="InterPro" id="IPR007138">
    <property type="entry name" value="ABM_dom"/>
</dbReference>
<evidence type="ECO:0000313" key="2">
    <source>
        <dbReference type="EMBL" id="OEG16956.1"/>
    </source>
</evidence>
<reference evidence="3" key="1">
    <citation type="submission" date="2016-09" db="EMBL/GenBank/DDBJ databases">
        <authorList>
            <person name="Gulvik C.A."/>
        </authorList>
    </citation>
    <scope>NUCLEOTIDE SEQUENCE [LARGE SCALE GENOMIC DNA]</scope>
    <source>
        <strain evidence="3">LMG 8895</strain>
    </source>
</reference>
<comment type="caution">
    <text evidence="2">The sequence shown here is derived from an EMBL/GenBank/DDBJ whole genome shotgun (WGS) entry which is preliminary data.</text>
</comment>
<dbReference type="SUPFAM" id="SSF54909">
    <property type="entry name" value="Dimeric alpha+beta barrel"/>
    <property type="match status" value="1"/>
</dbReference>